<keyword evidence="6" id="KW-0511">Multifunctional enzyme</keyword>
<dbReference type="Pfam" id="PF16197">
    <property type="entry name" value="KAsynt_C_assoc"/>
    <property type="match status" value="2"/>
</dbReference>
<dbReference type="Pfam" id="PF00109">
    <property type="entry name" value="ketoacyl-synt"/>
    <property type="match status" value="2"/>
</dbReference>
<dbReference type="SMART" id="SM01294">
    <property type="entry name" value="PKS_PP_betabranch"/>
    <property type="match status" value="1"/>
</dbReference>
<dbReference type="Proteomes" id="UP000578449">
    <property type="component" value="Unassembled WGS sequence"/>
</dbReference>
<dbReference type="PANTHER" id="PTHR43775">
    <property type="entry name" value="FATTY ACID SYNTHASE"/>
    <property type="match status" value="1"/>
</dbReference>
<dbReference type="InterPro" id="IPR018201">
    <property type="entry name" value="Ketoacyl_synth_AS"/>
</dbReference>
<dbReference type="InterPro" id="IPR016035">
    <property type="entry name" value="Acyl_Trfase/lysoPLipase"/>
</dbReference>
<reference evidence="11 12" key="1">
    <citation type="submission" date="2020-08" db="EMBL/GenBank/DDBJ databases">
        <title>Genomic Encyclopedia of Type Strains, Phase IV (KMG-IV): sequencing the most valuable type-strain genomes for metagenomic binning, comparative biology and taxonomic classification.</title>
        <authorList>
            <person name="Goeker M."/>
        </authorList>
    </citation>
    <scope>NUCLEOTIDE SEQUENCE [LARGE SCALE GENOMIC DNA]</scope>
    <source>
        <strain evidence="11 12">DSM 45615</strain>
    </source>
</reference>
<dbReference type="Pfam" id="PF22953">
    <property type="entry name" value="SpnB_Rossmann"/>
    <property type="match status" value="1"/>
</dbReference>
<dbReference type="InterPro" id="IPR032821">
    <property type="entry name" value="PKS_assoc"/>
</dbReference>
<dbReference type="InterPro" id="IPR014031">
    <property type="entry name" value="Ketoacyl_synth_C"/>
</dbReference>
<dbReference type="CDD" id="cd00833">
    <property type="entry name" value="PKS"/>
    <property type="match status" value="2"/>
</dbReference>
<comment type="caution">
    <text evidence="11">The sequence shown here is derived from an EMBL/GenBank/DDBJ whole genome shotgun (WGS) entry which is preliminary data.</text>
</comment>
<dbReference type="Gene3D" id="3.40.47.10">
    <property type="match status" value="2"/>
</dbReference>
<dbReference type="SMART" id="SM00822">
    <property type="entry name" value="PKS_KR"/>
    <property type="match status" value="1"/>
</dbReference>
<dbReference type="SUPFAM" id="SSF47336">
    <property type="entry name" value="ACP-like"/>
    <property type="match status" value="1"/>
</dbReference>
<dbReference type="InterPro" id="IPR055123">
    <property type="entry name" value="SpnB-like_Rossmann"/>
</dbReference>
<dbReference type="Gene3D" id="3.30.70.3290">
    <property type="match status" value="2"/>
</dbReference>
<keyword evidence="5" id="KW-0045">Antibiotic biosynthesis</keyword>
<dbReference type="Pfam" id="PF00698">
    <property type="entry name" value="Acyl_transf_1"/>
    <property type="match status" value="1"/>
</dbReference>
<evidence type="ECO:0000256" key="3">
    <source>
        <dbReference type="ARBA" id="ARBA00022553"/>
    </source>
</evidence>
<proteinExistence type="predicted"/>
<evidence type="ECO:0000256" key="5">
    <source>
        <dbReference type="ARBA" id="ARBA00023194"/>
    </source>
</evidence>
<keyword evidence="4 11" id="KW-0808">Transferase</keyword>
<dbReference type="SUPFAM" id="SSF55048">
    <property type="entry name" value="Probable ACP-binding domain of malonyl-CoA ACP transacylase"/>
    <property type="match status" value="1"/>
</dbReference>
<dbReference type="InterPro" id="IPR036736">
    <property type="entry name" value="ACP-like_sf"/>
</dbReference>
<dbReference type="InterPro" id="IPR014043">
    <property type="entry name" value="Acyl_transferase_dom"/>
</dbReference>
<evidence type="ECO:0000256" key="7">
    <source>
        <dbReference type="ARBA" id="ARBA00023315"/>
    </source>
</evidence>
<sequence>MTMSTGDTPTGKTEQIVEALRAALTENERLRRQNQRLAAAVGEPVAIVGMACRFPGGVGSPGELWELVDAGRDAISAWPDDRGWDMSAAYDPDPDAPGKIYSREGGFIRDVADFDAELFGISPREALAMDPQQRLLLEGTWEAFERAGTPPSSMRGSRTGVFAGVTQNGYAANVNDPELERYAMTGGATSVASGRISYVFGLEGPSVTIDTACSSSLVAIHLACQALRNDECSLAVAAASQVLPSTGALAWFSRLRGLAPDGRCKSFSAAADGTGWSEGVAVVLLERLSDAQRNGRSILAVVRGSAVNQDGASSGLTAPNGPAQQRVIKAALRNAGVRPDQVDVVEAHGSGTVLGDPIEAQALLEVYGRDRDRPLWLGSVKSNIGHTQAASGLAGIIKMVEALRNGRLPRTLHAAEPTPQVDWSAGAVRLLNEPVEWRAGDEPRRAGVSAFGISGTNAHIILEEAPAAPADKPADKLAVEPAVEPADEPADAPAGALDTGPVPLVVSGRNEQALRGQADRLRAFLAARPGHRLADVGHSLLTTRSLLEHRGVVLAGDRDEALAGLAALAAAEPAANVVTGTARRGKVVFVFPGQGSQWAGMGTRLWETVPEFAERMAECAAVIEPMTGWSLADVLRGAPGAPPLDRVEVGHPALFAIMVSLAGLWRARGVHPAAVVGHSQGELAAACVAGALSLADAATVVVRRSRVIAEDLCGRGGVVSVSRPAAEVAALIADWDGRIEIAAVNGPGQAAVSGDSEALAELLARCAADGVRARQVPMDYPGHCHLVEGIRERLVAELSGLRPMATEVPFYSTATGDVLDGTAAGAGYWFESLRGQVRFAETIGLLLERGHALFVEMSPHPVLTGAVEETIEAAGASAVALESLRRNDGGPGRFAVSLARAHAHGAKADWSASFAGARTVELPTYAFQRERYWPDLAEQEQAERRAASMFRTGWTPLEAVSGAAPLTSAECADLADLAGLDGLEEMPDVVFAWAGAAAEPEGDLAERTHAVARHALAMVHRWLADERCARSRLVFLTRGAVAVRPEEDVPDLPGAAVWGLLAAAQSEHPGRFQLLDLDDDVPPPPAALPPGEPRLAVRGGTLHAPRLERAPATPPDGDLFAPGGTVLVTGGTGTLGGLVARHLVTRHQVANLVLASRRGADAPGAAELCSELEGLGARVTMAACDTADRDALAAVLAAIPAEHPLTGVVHAAGVLEDGLVETMTPEVLSAVLRPKVDAAVHLHELTKDAGLRVFALFSSAAGVFGPAGQGNYAAANGFLNALAHSRRAAGLPGVSMAWGLWADLSGMSGSLAEADLARMSRYGMLPMTAADALALFDAACAGAEPSPLPMRFDPARLAAAIGDNEVPPIYRNLVRTQARTAPAQPPLLARLTALPAAERDRVLAEVVRGHAAAVLGHGSPDAIGSDRAFRDLGFDSLTAVDLRNRISAATGLRLPATLVFDHPTPAALVRHLRAELLGEPADTPRALVAAPARAADDDDPVAIVGMSCRLPGGIDTPGELWRLVRDGGEAISGPPGDRGWDLDNLLHPRYQVPGLAMLRRAGYLANAAGFDAGFFGISEAEALVMDPQHRLLLEMSWEAFEDAGLAAHALKGEPVGVYFGAFYQGYVADGRQVPEASAQYLGVGSGPPFASARVAYTLGLEGPTLSVDTGCSSSGVALHLACQALRSGECSIALAGGITVLAHPMAFLGLGGAAADGRCKSFSADADGTGWGEGGGLLVLERLSEARRRGHRVLALVRGSALNHNGAESNGLSAPSGRSQQRVIRQALANAGLEPGQVDAVEAHGTGSPLGDGIEAQALLATYGRDREPGRPLWVGTVKSNLGHPHAGSGAVAVIKTVLSLRNGLLPRSLHAERPMDDVDWSGGIALLAEARPWPRGERPRRAGVSSFGASGTKVHFILEEPPAEPADREPPSMPAGGVVAWPLSARSPQALRAQARRLREHVTADPALDPVDVGYSLATTRSVFEHRAVALAEDREGLLAALDEIGRGEPGPAPAGELAGLAEKYVGGGTVDWAAVYAGTGAAWVSLPTYAFQRADYWVGRSADN</sequence>
<dbReference type="SUPFAM" id="SSF53901">
    <property type="entry name" value="Thiolase-like"/>
    <property type="match status" value="2"/>
</dbReference>
<feature type="domain" description="Ketosynthase family 3 (KS3)" evidence="10">
    <location>
        <begin position="42"/>
        <end position="464"/>
    </location>
</feature>
<dbReference type="InterPro" id="IPR050091">
    <property type="entry name" value="PKS_NRPS_Biosynth_Enz"/>
</dbReference>
<evidence type="ECO:0000256" key="2">
    <source>
        <dbReference type="ARBA" id="ARBA00022450"/>
    </source>
</evidence>
<dbReference type="GO" id="GO:0004315">
    <property type="term" value="F:3-oxoacyl-[acyl-carrier-protein] synthase activity"/>
    <property type="evidence" value="ECO:0007669"/>
    <property type="project" value="InterPro"/>
</dbReference>
<dbReference type="InterPro" id="IPR015083">
    <property type="entry name" value="NorB/c/GfsB-D-like_docking"/>
</dbReference>
<feature type="coiled-coil region" evidence="8">
    <location>
        <begin position="13"/>
        <end position="40"/>
    </location>
</feature>
<dbReference type="InterPro" id="IPR016039">
    <property type="entry name" value="Thiolase-like"/>
</dbReference>
<dbReference type="FunFam" id="3.40.366.10:FF:000002">
    <property type="entry name" value="Probable polyketide synthase 2"/>
    <property type="match status" value="1"/>
</dbReference>
<dbReference type="PANTHER" id="PTHR43775:SF51">
    <property type="entry name" value="INACTIVE PHENOLPHTHIOCEROL SYNTHESIS POLYKETIDE SYNTHASE TYPE I PKS1-RELATED"/>
    <property type="match status" value="1"/>
</dbReference>
<dbReference type="Gene3D" id="3.40.50.720">
    <property type="entry name" value="NAD(P)-binding Rossmann-like Domain"/>
    <property type="match status" value="1"/>
</dbReference>
<evidence type="ECO:0000256" key="1">
    <source>
        <dbReference type="ARBA" id="ARBA00001957"/>
    </source>
</evidence>
<keyword evidence="12" id="KW-1185">Reference proteome</keyword>
<dbReference type="InterPro" id="IPR020841">
    <property type="entry name" value="PKS_Beta-ketoAc_synthase_dom"/>
</dbReference>
<dbReference type="Pfam" id="PF08990">
    <property type="entry name" value="Docking"/>
    <property type="match status" value="1"/>
</dbReference>
<evidence type="ECO:0000256" key="8">
    <source>
        <dbReference type="SAM" id="Coils"/>
    </source>
</evidence>
<dbReference type="RefSeq" id="WP_246518813.1">
    <property type="nucleotide sequence ID" value="NZ_BAABIX010000017.1"/>
</dbReference>
<dbReference type="CDD" id="cd08956">
    <property type="entry name" value="KR_3_FAS_SDR_x"/>
    <property type="match status" value="1"/>
</dbReference>
<dbReference type="SMART" id="SM00827">
    <property type="entry name" value="PKS_AT"/>
    <property type="match status" value="1"/>
</dbReference>
<evidence type="ECO:0000256" key="6">
    <source>
        <dbReference type="ARBA" id="ARBA00023268"/>
    </source>
</evidence>
<comment type="cofactor">
    <cofactor evidence="1">
        <name>pantetheine 4'-phosphate</name>
        <dbReference type="ChEBI" id="CHEBI:47942"/>
    </cofactor>
</comment>
<dbReference type="FunFam" id="1.10.1200.10:FF:000007">
    <property type="entry name" value="Probable polyketide synthase pks17"/>
    <property type="match status" value="1"/>
</dbReference>
<accession>A0A840PFU2</accession>
<organism evidence="11 12">
    <name type="scientific">Thermocatellispora tengchongensis</name>
    <dbReference type="NCBI Taxonomy" id="1073253"/>
    <lineage>
        <taxon>Bacteria</taxon>
        <taxon>Bacillati</taxon>
        <taxon>Actinomycetota</taxon>
        <taxon>Actinomycetes</taxon>
        <taxon>Streptosporangiales</taxon>
        <taxon>Streptosporangiaceae</taxon>
        <taxon>Thermocatellispora</taxon>
    </lineage>
</organism>
<evidence type="ECO:0000259" key="10">
    <source>
        <dbReference type="PROSITE" id="PS52004"/>
    </source>
</evidence>
<name>A0A840PFU2_9ACTN</name>
<dbReference type="InterPro" id="IPR014030">
    <property type="entry name" value="Ketoacyl_synth_N"/>
</dbReference>
<dbReference type="InterPro" id="IPR013968">
    <property type="entry name" value="PKS_KR"/>
</dbReference>
<keyword evidence="2" id="KW-0596">Phosphopantetheine</keyword>
<dbReference type="GO" id="GO:0033068">
    <property type="term" value="P:macrolide biosynthetic process"/>
    <property type="evidence" value="ECO:0007669"/>
    <property type="project" value="UniProtKB-ARBA"/>
</dbReference>
<evidence type="ECO:0000313" key="12">
    <source>
        <dbReference type="Proteomes" id="UP000578449"/>
    </source>
</evidence>
<dbReference type="InterPro" id="IPR020806">
    <property type="entry name" value="PKS_PP-bd"/>
</dbReference>
<dbReference type="InterPro" id="IPR016036">
    <property type="entry name" value="Malonyl_transacylase_ACP-bd"/>
</dbReference>
<dbReference type="PROSITE" id="PS00606">
    <property type="entry name" value="KS3_1"/>
    <property type="match status" value="2"/>
</dbReference>
<dbReference type="Pfam" id="PF02801">
    <property type="entry name" value="Ketoacyl-synt_C"/>
    <property type="match status" value="2"/>
</dbReference>
<dbReference type="PROSITE" id="PS00012">
    <property type="entry name" value="PHOSPHOPANTETHEINE"/>
    <property type="match status" value="1"/>
</dbReference>
<dbReference type="Gene3D" id="1.10.1200.10">
    <property type="entry name" value="ACP-like"/>
    <property type="match status" value="1"/>
</dbReference>
<protein>
    <submittedName>
        <fullName evidence="11">Acyl transferase domain-containing protein/acyl carrier protein</fullName>
    </submittedName>
</protein>
<dbReference type="GO" id="GO:0004312">
    <property type="term" value="F:fatty acid synthase activity"/>
    <property type="evidence" value="ECO:0007669"/>
    <property type="project" value="TreeGrafter"/>
</dbReference>
<dbReference type="Gene3D" id="3.40.366.10">
    <property type="entry name" value="Malonyl-Coenzyme A Acyl Carrier Protein, domain 2"/>
    <property type="match status" value="1"/>
</dbReference>
<dbReference type="SUPFAM" id="SSF52151">
    <property type="entry name" value="FabD/lysophospholipase-like"/>
    <property type="match status" value="1"/>
</dbReference>
<dbReference type="GO" id="GO:0031177">
    <property type="term" value="F:phosphopantetheine binding"/>
    <property type="evidence" value="ECO:0007669"/>
    <property type="project" value="InterPro"/>
</dbReference>
<dbReference type="EMBL" id="JACHGN010000013">
    <property type="protein sequence ID" value="MBB5136017.1"/>
    <property type="molecule type" value="Genomic_DNA"/>
</dbReference>
<dbReference type="SMART" id="SM00823">
    <property type="entry name" value="PKS_PP"/>
    <property type="match status" value="1"/>
</dbReference>
<keyword evidence="8" id="KW-0175">Coiled coil</keyword>
<evidence type="ECO:0000259" key="9">
    <source>
        <dbReference type="PROSITE" id="PS50075"/>
    </source>
</evidence>
<dbReference type="Pfam" id="PF00550">
    <property type="entry name" value="PP-binding"/>
    <property type="match status" value="1"/>
</dbReference>
<keyword evidence="3" id="KW-0597">Phosphoprotein</keyword>
<feature type="domain" description="Carrier" evidence="9">
    <location>
        <begin position="1401"/>
        <end position="1476"/>
    </location>
</feature>
<dbReference type="PROSITE" id="PS52004">
    <property type="entry name" value="KS3_2"/>
    <property type="match status" value="2"/>
</dbReference>
<dbReference type="InterPro" id="IPR009081">
    <property type="entry name" value="PP-bd_ACP"/>
</dbReference>
<dbReference type="InterPro" id="IPR036291">
    <property type="entry name" value="NAD(P)-bd_dom_sf"/>
</dbReference>
<dbReference type="InterPro" id="IPR001227">
    <property type="entry name" value="Ac_transferase_dom_sf"/>
</dbReference>
<keyword evidence="7" id="KW-0012">Acyltransferase</keyword>
<evidence type="ECO:0000256" key="4">
    <source>
        <dbReference type="ARBA" id="ARBA00022679"/>
    </source>
</evidence>
<dbReference type="Pfam" id="PF08659">
    <property type="entry name" value="KR"/>
    <property type="match status" value="1"/>
</dbReference>
<dbReference type="PROSITE" id="PS50075">
    <property type="entry name" value="CARRIER"/>
    <property type="match status" value="1"/>
</dbReference>
<dbReference type="SMART" id="SM00825">
    <property type="entry name" value="PKS_KS"/>
    <property type="match status" value="2"/>
</dbReference>
<feature type="domain" description="Ketosynthase family 3 (KS3)" evidence="10">
    <location>
        <begin position="1498"/>
        <end position="1921"/>
    </location>
</feature>
<dbReference type="InterPro" id="IPR057326">
    <property type="entry name" value="KR_dom"/>
</dbReference>
<dbReference type="GO" id="GO:0006633">
    <property type="term" value="P:fatty acid biosynthetic process"/>
    <property type="evidence" value="ECO:0007669"/>
    <property type="project" value="InterPro"/>
</dbReference>
<dbReference type="SUPFAM" id="SSF51735">
    <property type="entry name" value="NAD(P)-binding Rossmann-fold domains"/>
    <property type="match status" value="2"/>
</dbReference>
<gene>
    <name evidence="11" type="ORF">HNP84_005761</name>
</gene>
<evidence type="ECO:0000313" key="11">
    <source>
        <dbReference type="EMBL" id="MBB5136017.1"/>
    </source>
</evidence>
<dbReference type="FunFam" id="3.40.47.10:FF:000019">
    <property type="entry name" value="Polyketide synthase type I"/>
    <property type="match status" value="1"/>
</dbReference>
<dbReference type="InterPro" id="IPR006162">
    <property type="entry name" value="Ppantetheine_attach_site"/>
</dbReference>